<dbReference type="GO" id="GO:0047617">
    <property type="term" value="F:fatty acyl-CoA hydrolase activity"/>
    <property type="evidence" value="ECO:0007669"/>
    <property type="project" value="TreeGrafter"/>
</dbReference>
<name>A0A210RX80_9BURK</name>
<organism evidence="1 2">
    <name type="scientific">Polynucleobacter hirudinilacicola</name>
    <dbReference type="NCBI Taxonomy" id="1743166"/>
    <lineage>
        <taxon>Bacteria</taxon>
        <taxon>Pseudomonadati</taxon>
        <taxon>Pseudomonadota</taxon>
        <taxon>Betaproteobacteria</taxon>
        <taxon>Burkholderiales</taxon>
        <taxon>Burkholderiaceae</taxon>
        <taxon>Polynucleobacter</taxon>
    </lineage>
</organism>
<dbReference type="RefSeq" id="WP_087909865.1">
    <property type="nucleotide sequence ID" value="NZ_NAIA01000003.1"/>
</dbReference>
<dbReference type="PANTHER" id="PTHR31793">
    <property type="entry name" value="4-HYDROXYBENZOYL-COA THIOESTERASE FAMILY MEMBER"/>
    <property type="match status" value="1"/>
</dbReference>
<evidence type="ECO:0000313" key="2">
    <source>
        <dbReference type="Proteomes" id="UP000196880"/>
    </source>
</evidence>
<dbReference type="InterPro" id="IPR029069">
    <property type="entry name" value="HotDog_dom_sf"/>
</dbReference>
<dbReference type="SUPFAM" id="SSF54637">
    <property type="entry name" value="Thioesterase/thiol ester dehydrase-isomerase"/>
    <property type="match status" value="1"/>
</dbReference>
<proteinExistence type="predicted"/>
<dbReference type="Pfam" id="PF13279">
    <property type="entry name" value="4HBT_2"/>
    <property type="match status" value="1"/>
</dbReference>
<evidence type="ECO:0000313" key="1">
    <source>
        <dbReference type="EMBL" id="OWF65625.1"/>
    </source>
</evidence>
<dbReference type="CDD" id="cd00586">
    <property type="entry name" value="4HBT"/>
    <property type="match status" value="1"/>
</dbReference>
<protein>
    <submittedName>
        <fullName evidence="1">Thioesterase</fullName>
    </submittedName>
</protein>
<accession>A0A210RX80</accession>
<dbReference type="PANTHER" id="PTHR31793:SF24">
    <property type="entry name" value="LONG-CHAIN ACYL-COA THIOESTERASE FADM"/>
    <property type="match status" value="1"/>
</dbReference>
<dbReference type="Gene3D" id="3.10.129.10">
    <property type="entry name" value="Hotdog Thioesterase"/>
    <property type="match status" value="1"/>
</dbReference>
<dbReference type="InterPro" id="IPR050563">
    <property type="entry name" value="4-hydroxybenzoyl-CoA_TE"/>
</dbReference>
<dbReference type="OrthoDB" id="9799036at2"/>
<gene>
    <name evidence="1" type="ORF">B6A14_07505</name>
</gene>
<sequence>MRIVIPEERKLVHEMISPIRWGDMDAYGHVNNTIYFRYMEQARVDWISSLGYKVAPEGESVIMINAFCNFFKQLTYPGDILLKTFVGAIGRTSMDVFHTMTLRTEPDILAAEGGSTLVWVDMNTNRSVPWPEDILQKVRA</sequence>
<dbReference type="Proteomes" id="UP000196880">
    <property type="component" value="Unassembled WGS sequence"/>
</dbReference>
<dbReference type="EMBL" id="NAIA01000003">
    <property type="protein sequence ID" value="OWF65625.1"/>
    <property type="molecule type" value="Genomic_DNA"/>
</dbReference>
<dbReference type="AlphaFoldDB" id="A0A210RX80"/>
<keyword evidence="2" id="KW-1185">Reference proteome</keyword>
<comment type="caution">
    <text evidence="1">The sequence shown here is derived from an EMBL/GenBank/DDBJ whole genome shotgun (WGS) entry which is preliminary data.</text>
</comment>
<reference evidence="1 2" key="1">
    <citation type="submission" date="2017-03" db="EMBL/GenBank/DDBJ databases">
        <title>New species Polynucleobacter sp. MWH-EgelM1-30-B4.</title>
        <authorList>
            <person name="Hahn M.W."/>
        </authorList>
    </citation>
    <scope>NUCLEOTIDE SEQUENCE [LARGE SCALE GENOMIC DNA]</scope>
    <source>
        <strain evidence="1 2">MWH-EgelM1-30-B4</strain>
    </source>
</reference>